<gene>
    <name evidence="5" type="ORF">Rumeso_01850</name>
</gene>
<reference evidence="5 6" key="1">
    <citation type="submission" date="2013-02" db="EMBL/GenBank/DDBJ databases">
        <authorList>
            <person name="Fiebig A."/>
            <person name="Goeker M."/>
            <person name="Klenk H.-P.P."/>
        </authorList>
    </citation>
    <scope>NUCLEOTIDE SEQUENCE [LARGE SCALE GENOMIC DNA]</scope>
    <source>
        <strain evidence="5 6">DSM 19309</strain>
    </source>
</reference>
<dbReference type="GO" id="GO:0000166">
    <property type="term" value="F:nucleotide binding"/>
    <property type="evidence" value="ECO:0007669"/>
    <property type="project" value="InterPro"/>
</dbReference>
<keyword evidence="6" id="KW-1185">Reference proteome</keyword>
<evidence type="ECO:0000256" key="2">
    <source>
        <dbReference type="ARBA" id="ARBA00023002"/>
    </source>
</evidence>
<evidence type="ECO:0000256" key="1">
    <source>
        <dbReference type="ARBA" id="ARBA00010928"/>
    </source>
</evidence>
<dbReference type="HOGENOM" id="CLU_962731_0_0_5"/>
<protein>
    <submittedName>
        <fullName evidence="5">Putative oxidoreductase</fullName>
    </submittedName>
</protein>
<evidence type="ECO:0000313" key="5">
    <source>
        <dbReference type="EMBL" id="EYD76570.1"/>
    </source>
</evidence>
<dbReference type="STRING" id="442562.Rumeso_01850"/>
<dbReference type="Gene3D" id="3.40.50.720">
    <property type="entry name" value="NAD(P)-binding Rossmann-like Domain"/>
    <property type="match status" value="1"/>
</dbReference>
<evidence type="ECO:0000259" key="4">
    <source>
        <dbReference type="Pfam" id="PF22725"/>
    </source>
</evidence>
<organism evidence="5 6">
    <name type="scientific">Rubellimicrobium mesophilum DSM 19309</name>
    <dbReference type="NCBI Taxonomy" id="442562"/>
    <lineage>
        <taxon>Bacteria</taxon>
        <taxon>Pseudomonadati</taxon>
        <taxon>Pseudomonadota</taxon>
        <taxon>Alphaproteobacteria</taxon>
        <taxon>Rhodobacterales</taxon>
        <taxon>Roseobacteraceae</taxon>
        <taxon>Rubellimicrobium</taxon>
    </lineage>
</organism>
<dbReference type="Pfam" id="PF22725">
    <property type="entry name" value="GFO_IDH_MocA_C3"/>
    <property type="match status" value="1"/>
</dbReference>
<dbReference type="InterPro" id="IPR055170">
    <property type="entry name" value="GFO_IDH_MocA-like_dom"/>
</dbReference>
<dbReference type="EMBL" id="AOSK01000042">
    <property type="protein sequence ID" value="EYD76570.1"/>
    <property type="molecule type" value="Genomic_DNA"/>
</dbReference>
<feature type="domain" description="GFO/IDH/MocA-like oxidoreductase" evidence="4">
    <location>
        <begin position="63"/>
        <end position="184"/>
    </location>
</feature>
<dbReference type="InterPro" id="IPR000683">
    <property type="entry name" value="Gfo/Idh/MocA-like_OxRdtase_N"/>
</dbReference>
<dbReference type="PANTHER" id="PTHR43708">
    <property type="entry name" value="CONSERVED EXPRESSED OXIDOREDUCTASE (EUROFUNG)"/>
    <property type="match status" value="1"/>
</dbReference>
<dbReference type="InterPro" id="IPR036291">
    <property type="entry name" value="NAD(P)-bd_dom_sf"/>
</dbReference>
<comment type="caution">
    <text evidence="5">The sequence shown here is derived from an EMBL/GenBank/DDBJ whole genome shotgun (WGS) entry which is preliminary data.</text>
</comment>
<dbReference type="PANTHER" id="PTHR43708:SF5">
    <property type="entry name" value="CONSERVED EXPRESSED OXIDOREDUCTASE (EUROFUNG)-RELATED"/>
    <property type="match status" value="1"/>
</dbReference>
<sequence length="289" mass="30605">MIATPDHVHAEAVSALLLAGVAAYCEKPLANSAGNAQELVALGRRTGVTATVGYSFRFTPALQALKRDLAAGRLGEPWLIELAEHNPQFHPDSGKPLNWKGDPAQAAGGALFEYGSHVIDMAAWLLGPIARVSSSLKRVLPGARLDDIATLQMEFQNGSTGLLISSWLLSGGFPGIRIRLHGSQALGEVWVDDRLEGGQRYRLSPALGSGGEDQPIEPMRGTRTDAVGRHMAALLSAIRGDGGGNLRTLPTLEQAAHVQDVLEASLNATSAWQDVAGTSSPLIREQENT</sequence>
<dbReference type="InterPro" id="IPR051317">
    <property type="entry name" value="Gfo/Idh/MocA_oxidoreduct"/>
</dbReference>
<dbReference type="GO" id="GO:0016491">
    <property type="term" value="F:oxidoreductase activity"/>
    <property type="evidence" value="ECO:0007669"/>
    <property type="project" value="UniProtKB-KW"/>
</dbReference>
<dbReference type="Proteomes" id="UP000019666">
    <property type="component" value="Unassembled WGS sequence"/>
</dbReference>
<evidence type="ECO:0000313" key="6">
    <source>
        <dbReference type="Proteomes" id="UP000019666"/>
    </source>
</evidence>
<comment type="similarity">
    <text evidence="1">Belongs to the Gfo/Idh/MocA family.</text>
</comment>
<proteinExistence type="inferred from homology"/>
<name>A0A017HQK1_9RHOB</name>
<dbReference type="AlphaFoldDB" id="A0A017HQK1"/>
<accession>A0A017HQK1</accession>
<dbReference type="Pfam" id="PF01408">
    <property type="entry name" value="GFO_IDH_MocA"/>
    <property type="match status" value="1"/>
</dbReference>
<dbReference type="SUPFAM" id="SSF51735">
    <property type="entry name" value="NAD(P)-binding Rossmann-fold domains"/>
    <property type="match status" value="1"/>
</dbReference>
<evidence type="ECO:0000259" key="3">
    <source>
        <dbReference type="Pfam" id="PF01408"/>
    </source>
</evidence>
<feature type="domain" description="Gfo/Idh/MocA-like oxidoreductase N-terminal" evidence="3">
    <location>
        <begin position="2"/>
        <end position="54"/>
    </location>
</feature>
<dbReference type="SUPFAM" id="SSF55347">
    <property type="entry name" value="Glyceraldehyde-3-phosphate dehydrogenase-like, C-terminal domain"/>
    <property type="match status" value="1"/>
</dbReference>
<keyword evidence="2" id="KW-0560">Oxidoreductase</keyword>
<dbReference type="Gene3D" id="3.30.360.10">
    <property type="entry name" value="Dihydrodipicolinate Reductase, domain 2"/>
    <property type="match status" value="1"/>
</dbReference>